<comment type="caution">
    <text evidence="2">The sequence shown here is derived from an EMBL/GenBank/DDBJ whole genome shotgun (WGS) entry which is preliminary data.</text>
</comment>
<name>A0A2P6TJ08_CHLSO</name>
<dbReference type="PANTHER" id="PTHR33473:SF17">
    <property type="entry name" value="ATP-DEPENDENT CLP PROTEASE ADAPTER PROTEIN CLPS1, CHLOROPLASTIC"/>
    <property type="match status" value="1"/>
</dbReference>
<dbReference type="STRING" id="3076.A0A2P6TJ08"/>
<accession>A0A2P6TJ08</accession>
<dbReference type="GO" id="GO:0008233">
    <property type="term" value="F:peptidase activity"/>
    <property type="evidence" value="ECO:0007669"/>
    <property type="project" value="UniProtKB-KW"/>
</dbReference>
<dbReference type="OrthoDB" id="2013930at2759"/>
<dbReference type="InterPro" id="IPR003769">
    <property type="entry name" value="ClpS_core"/>
</dbReference>
<keyword evidence="2" id="KW-0645">Protease</keyword>
<organism evidence="2 3">
    <name type="scientific">Chlorella sorokiniana</name>
    <name type="common">Freshwater green alga</name>
    <dbReference type="NCBI Taxonomy" id="3076"/>
    <lineage>
        <taxon>Eukaryota</taxon>
        <taxon>Viridiplantae</taxon>
        <taxon>Chlorophyta</taxon>
        <taxon>core chlorophytes</taxon>
        <taxon>Trebouxiophyceae</taxon>
        <taxon>Chlorellales</taxon>
        <taxon>Chlorellaceae</taxon>
        <taxon>Chlorella clade</taxon>
        <taxon>Chlorella</taxon>
    </lineage>
</organism>
<sequence>MLHNDNYNRREYVVQVLLKVVDGTTVDDAVNIMQEAHINGLAMVTQCSQAHINGLVDMVTQCSQDKAEEYCENLRLNGLISTIEPAGGGGSSGGPEAS</sequence>
<dbReference type="Pfam" id="PF02617">
    <property type="entry name" value="ClpS"/>
    <property type="match status" value="1"/>
</dbReference>
<dbReference type="PANTHER" id="PTHR33473">
    <property type="entry name" value="ATP-DEPENDENT CLP PROTEASE ADAPTER PROTEIN CLPS1, CHLOROPLASTIC"/>
    <property type="match status" value="1"/>
</dbReference>
<keyword evidence="3" id="KW-1185">Reference proteome</keyword>
<dbReference type="Gene3D" id="3.30.1390.10">
    <property type="match status" value="1"/>
</dbReference>
<evidence type="ECO:0000259" key="1">
    <source>
        <dbReference type="Pfam" id="PF02617"/>
    </source>
</evidence>
<evidence type="ECO:0000313" key="3">
    <source>
        <dbReference type="Proteomes" id="UP000239899"/>
    </source>
</evidence>
<dbReference type="Proteomes" id="UP000239899">
    <property type="component" value="Unassembled WGS sequence"/>
</dbReference>
<dbReference type="AlphaFoldDB" id="A0A2P6TJ08"/>
<dbReference type="EMBL" id="LHPG02000014">
    <property type="protein sequence ID" value="PRW39223.1"/>
    <property type="molecule type" value="Genomic_DNA"/>
</dbReference>
<protein>
    <submittedName>
        <fullName evidence="2">ATP-dependent Clp protease adapter chloroplastic</fullName>
    </submittedName>
</protein>
<gene>
    <name evidence="2" type="ORF">C2E21_7000</name>
</gene>
<evidence type="ECO:0000313" key="2">
    <source>
        <dbReference type="EMBL" id="PRW39223.1"/>
    </source>
</evidence>
<dbReference type="SUPFAM" id="SSF54736">
    <property type="entry name" value="ClpS-like"/>
    <property type="match status" value="1"/>
</dbReference>
<keyword evidence="2" id="KW-0378">Hydrolase</keyword>
<dbReference type="GO" id="GO:0030163">
    <property type="term" value="P:protein catabolic process"/>
    <property type="evidence" value="ECO:0007669"/>
    <property type="project" value="InterPro"/>
</dbReference>
<dbReference type="GO" id="GO:0006508">
    <property type="term" value="P:proteolysis"/>
    <property type="evidence" value="ECO:0007669"/>
    <property type="project" value="UniProtKB-KW"/>
</dbReference>
<proteinExistence type="predicted"/>
<reference evidence="2 3" key="1">
    <citation type="journal article" date="2018" name="Plant J.">
        <title>Genome sequences of Chlorella sorokiniana UTEX 1602 and Micractinium conductrix SAG 241.80: implications to maltose excretion by a green alga.</title>
        <authorList>
            <person name="Arriola M.B."/>
            <person name="Velmurugan N."/>
            <person name="Zhang Y."/>
            <person name="Plunkett M.H."/>
            <person name="Hondzo H."/>
            <person name="Barney B.M."/>
        </authorList>
    </citation>
    <scope>NUCLEOTIDE SEQUENCE [LARGE SCALE GENOMIC DNA]</scope>
    <source>
        <strain evidence="3">UTEX 1602</strain>
    </source>
</reference>
<feature type="domain" description="Adaptor protein ClpS core" evidence="1">
    <location>
        <begin position="1"/>
        <end position="66"/>
    </location>
</feature>
<dbReference type="InterPro" id="IPR014719">
    <property type="entry name" value="Ribosomal_bL12_C/ClpS-like"/>
</dbReference>
<dbReference type="InterPro" id="IPR022935">
    <property type="entry name" value="ClpS"/>
</dbReference>